<protein>
    <submittedName>
        <fullName evidence="2">Cell wall assembly regulator SMI1</fullName>
    </submittedName>
</protein>
<dbReference type="OrthoDB" id="6989522at2"/>
<organism evidence="2 3">
    <name type="scientific">Marivirga sericea</name>
    <dbReference type="NCBI Taxonomy" id="1028"/>
    <lineage>
        <taxon>Bacteria</taxon>
        <taxon>Pseudomonadati</taxon>
        <taxon>Bacteroidota</taxon>
        <taxon>Cytophagia</taxon>
        <taxon>Cytophagales</taxon>
        <taxon>Marivirgaceae</taxon>
        <taxon>Marivirga</taxon>
    </lineage>
</organism>
<sequence length="235" mass="27169">MLNIKILILAITLLTSYKVEYESNNSMSENWKTYKKYLEDKLPVYFKRLNPPATNEEIEELENQIGSELPEEFKALYKLNNGEQESWFNGGVMCGMRMFTLSQIKAEIKKLKEIEDQFNFNSKWNGDITPEGTIKSGAYYEKWIPIFSDNNGNFIGLDLDPDSEGVYGQVINFGTDEYDHFIISKSLVEFVDFINKQFENGRADKAIFENDNGENVMFGLAVESHLTDDLREIKK</sequence>
<evidence type="ECO:0000313" key="2">
    <source>
        <dbReference type="EMBL" id="SMG49987.1"/>
    </source>
</evidence>
<name>A0A1X7L8V4_9BACT</name>
<reference evidence="3" key="1">
    <citation type="submission" date="2017-04" db="EMBL/GenBank/DDBJ databases">
        <authorList>
            <person name="Varghese N."/>
            <person name="Submissions S."/>
        </authorList>
    </citation>
    <scope>NUCLEOTIDE SEQUENCE [LARGE SCALE GENOMIC DNA]</scope>
    <source>
        <strain evidence="3">DSM 4125</strain>
    </source>
</reference>
<keyword evidence="3" id="KW-1185">Reference proteome</keyword>
<dbReference type="InterPro" id="IPR037883">
    <property type="entry name" value="Knr4/Smi1-like_sf"/>
</dbReference>
<gene>
    <name evidence="2" type="ORF">SAMN05661096_03619</name>
</gene>
<dbReference type="PANTHER" id="PTHR47432:SF1">
    <property type="entry name" value="CELL WALL ASSEMBLY REGULATOR SMI1"/>
    <property type="match status" value="1"/>
</dbReference>
<dbReference type="Pfam" id="PF09346">
    <property type="entry name" value="SMI1_KNR4"/>
    <property type="match status" value="1"/>
</dbReference>
<dbReference type="InterPro" id="IPR051873">
    <property type="entry name" value="KNR4/SMI1_regulator"/>
</dbReference>
<dbReference type="AlphaFoldDB" id="A0A1X7L8V4"/>
<evidence type="ECO:0000259" key="1">
    <source>
        <dbReference type="SMART" id="SM00860"/>
    </source>
</evidence>
<feature type="domain" description="Knr4/Smi1-like" evidence="1">
    <location>
        <begin position="52"/>
        <end position="196"/>
    </location>
</feature>
<dbReference type="Proteomes" id="UP000193804">
    <property type="component" value="Unassembled WGS sequence"/>
</dbReference>
<dbReference type="PANTHER" id="PTHR47432">
    <property type="entry name" value="CELL WALL ASSEMBLY REGULATOR SMI1"/>
    <property type="match status" value="1"/>
</dbReference>
<dbReference type="InterPro" id="IPR018958">
    <property type="entry name" value="Knr4/Smi1-like_dom"/>
</dbReference>
<accession>A0A1X7L8V4</accession>
<dbReference type="STRING" id="1028.SAMN05661096_03619"/>
<proteinExistence type="predicted"/>
<dbReference type="RefSeq" id="WP_085518751.1">
    <property type="nucleotide sequence ID" value="NZ_FXAW01000009.1"/>
</dbReference>
<evidence type="ECO:0000313" key="3">
    <source>
        <dbReference type="Proteomes" id="UP000193804"/>
    </source>
</evidence>
<dbReference type="SUPFAM" id="SSF160631">
    <property type="entry name" value="SMI1/KNR4-like"/>
    <property type="match status" value="1"/>
</dbReference>
<dbReference type="SMART" id="SM00860">
    <property type="entry name" value="SMI1_KNR4"/>
    <property type="match status" value="1"/>
</dbReference>
<dbReference type="Gene3D" id="3.40.1580.10">
    <property type="entry name" value="SMI1/KNR4-like"/>
    <property type="match status" value="1"/>
</dbReference>
<dbReference type="EMBL" id="FXAW01000009">
    <property type="protein sequence ID" value="SMG49987.1"/>
    <property type="molecule type" value="Genomic_DNA"/>
</dbReference>